<dbReference type="PANTHER" id="PTHR22760:SF1">
    <property type="entry name" value="DOL-P-MAN:MAN(7)GLCNAC(2)-PP-DOL ALPHA-1,6-MANNOSYLTRANSFERASE"/>
    <property type="match status" value="1"/>
</dbReference>
<evidence type="ECO:0000256" key="5">
    <source>
        <dbReference type="ARBA" id="ARBA00022679"/>
    </source>
</evidence>
<evidence type="ECO:0000256" key="8">
    <source>
        <dbReference type="ARBA" id="ARBA00022989"/>
    </source>
</evidence>
<evidence type="ECO:0000256" key="12">
    <source>
        <dbReference type="RuleBase" id="RU363075"/>
    </source>
</evidence>
<evidence type="ECO:0000256" key="6">
    <source>
        <dbReference type="ARBA" id="ARBA00022692"/>
    </source>
</evidence>
<dbReference type="AlphaFoldDB" id="A0AAD9MCB4"/>
<dbReference type="InterPro" id="IPR005599">
    <property type="entry name" value="GPI_mannosylTrfase"/>
</dbReference>
<dbReference type="PANTHER" id="PTHR22760">
    <property type="entry name" value="GLYCOSYLTRANSFERASE"/>
    <property type="match status" value="1"/>
</dbReference>
<evidence type="ECO:0000313" key="15">
    <source>
        <dbReference type="Proteomes" id="UP001217918"/>
    </source>
</evidence>
<sequence>MKSPPPHKVDVVLALLLPALVLVHLAVAPHTKVEESFNMQAAHDVLVYGTPTADVANRLSATYDHFAFPGAVPRTFIGAVLLAGISQPVIVAALGFDRAQLVVRAVLGLFNAACLLVFARSLRRAAGPAAARFYLLLQASQFHILFYASRTLPNMFAFGLTTLASAFLLPPPPRPSLPAPSQRLSVALLVFAAIIFRAEVALLLATHCLYLLFLADTTIPRLLPPFMVSVVVALAISVPVDSYFWQKPLWPELWGFYYNALLGSSSNWGVSPWHYYFTSALPRLLLNPFALLVLIPLSLRHPATAPLAARMVVPNLLFLAIYSLQPHKEARFVFYVVPPLTAAAALGANIVFTRRNKSTRSAMLTAVLVMTVLASFAISTAMLLLSALNYPGGEAMAYLRDLVRSTAGATASVSTVVTVHADVLACMTGATLFSTAMGHTVPDPRATNMDRPGLSNALVSSRDSTSVVLALDKTEDDPRLTTEAFWTRFDYVLVEDAAVVKGGRWDELALVKSFSGLEVMTPRTVAVPETGTKVVGHGALVGAWKDMVRKATGGWWVGPRMVPRLRILARRKDAERATRAVNS</sequence>
<evidence type="ECO:0000313" key="14">
    <source>
        <dbReference type="EMBL" id="KAK2068718.1"/>
    </source>
</evidence>
<feature type="signal peptide" evidence="13">
    <location>
        <begin position="1"/>
        <end position="28"/>
    </location>
</feature>
<keyword evidence="5" id="KW-0808">Transferase</keyword>
<feature type="transmembrane region" description="Helical" evidence="12">
    <location>
        <begin position="273"/>
        <end position="295"/>
    </location>
</feature>
<keyword evidence="7 12" id="KW-0256">Endoplasmic reticulum</keyword>
<proteinExistence type="inferred from homology"/>
<accession>A0AAD9MCB4</accession>
<feature type="transmembrane region" description="Helical" evidence="12">
    <location>
        <begin position="101"/>
        <end position="119"/>
    </location>
</feature>
<dbReference type="GO" id="GO:0052917">
    <property type="term" value="F:dol-P-Man:Man(7)GlcNAc(2)-PP-Dol alpha-1,6-mannosyltransferase activity"/>
    <property type="evidence" value="ECO:0007669"/>
    <property type="project" value="UniProtKB-EC"/>
</dbReference>
<feature type="transmembrane region" description="Helical" evidence="12">
    <location>
        <begin position="184"/>
        <end position="214"/>
    </location>
</feature>
<keyword evidence="8 12" id="KW-1133">Transmembrane helix</keyword>
<feature type="transmembrane region" description="Helical" evidence="12">
    <location>
        <begin position="307"/>
        <end position="326"/>
    </location>
</feature>
<evidence type="ECO:0000256" key="2">
    <source>
        <dbReference type="ARBA" id="ARBA00004922"/>
    </source>
</evidence>
<dbReference type="EMBL" id="JAQQPM010000002">
    <property type="protein sequence ID" value="KAK2068718.1"/>
    <property type="molecule type" value="Genomic_DNA"/>
</dbReference>
<gene>
    <name evidence="14" type="ORF">P8C59_003346</name>
</gene>
<evidence type="ECO:0000256" key="11">
    <source>
        <dbReference type="ARBA" id="ARBA00048899"/>
    </source>
</evidence>
<organism evidence="14 15">
    <name type="scientific">Phyllachora maydis</name>
    <dbReference type="NCBI Taxonomy" id="1825666"/>
    <lineage>
        <taxon>Eukaryota</taxon>
        <taxon>Fungi</taxon>
        <taxon>Dikarya</taxon>
        <taxon>Ascomycota</taxon>
        <taxon>Pezizomycotina</taxon>
        <taxon>Sordariomycetes</taxon>
        <taxon>Sordariomycetidae</taxon>
        <taxon>Phyllachorales</taxon>
        <taxon>Phyllachoraceae</taxon>
        <taxon>Phyllachora</taxon>
    </lineage>
</organism>
<keyword evidence="4 12" id="KW-0328">Glycosyltransferase</keyword>
<reference evidence="14" key="1">
    <citation type="journal article" date="2023" name="Mol. Plant Microbe Interact.">
        <title>Elucidating the Obligate Nature and Biological Capacity of an Invasive Fungal Corn Pathogen.</title>
        <authorList>
            <person name="MacCready J.S."/>
            <person name="Roggenkamp E.M."/>
            <person name="Gdanetz K."/>
            <person name="Chilvers M.I."/>
        </authorList>
    </citation>
    <scope>NUCLEOTIDE SEQUENCE</scope>
    <source>
        <strain evidence="14">PM02</strain>
    </source>
</reference>
<feature type="transmembrane region" description="Helical" evidence="12">
    <location>
        <begin position="131"/>
        <end position="148"/>
    </location>
</feature>
<dbReference type="GO" id="GO:0006487">
    <property type="term" value="P:protein N-linked glycosylation"/>
    <property type="evidence" value="ECO:0007669"/>
    <property type="project" value="TreeGrafter"/>
</dbReference>
<comment type="similarity">
    <text evidence="3 12">Belongs to the glycosyltransferase 22 family.</text>
</comment>
<comment type="catalytic activity">
    <reaction evidence="11">
        <text>an alpha-D-Man-(1-&gt;2)-alpha-D-Man-(1-&gt;2)-alpha-D-Man-(1-&gt;3)-[alpha-D-Man-(1-&gt;2)-alpha-D-Man-(1-&gt;3)-alpha-D-Man-(1-&gt;6)]-beta-D-Man-(1-&gt;4)-beta-D-GlcNAc-(1-&gt;4)-alpha-D-GlcNAc-diphospho-di-trans,poly-cis-dolichol + a di-trans,poly-cis-dolichyl beta-D-mannosyl phosphate = an alpha-D-Man-(1-&gt;2)-alpha-D-Man-(1-&gt;2)-alpha-D-Man-(1-&gt;3)-[alpha-D-Man-(1-&gt;2)-alpha-D-Man-(1-&gt;3)-[alpha-D-Man-(1-&gt;6)]-alpha-D-Man-(1-&gt;6)]-beta-D-Man-(1-&gt;4)-beta-D-GlcNAc-(1-&gt;4)-alpha-D-GlcNAc-diphospho-di-trans,poly-cis-dolichol + a di-trans,poly-cis-dolichyl phosphate + H(+)</text>
        <dbReference type="Rhea" id="RHEA:29535"/>
        <dbReference type="Rhea" id="RHEA-COMP:19498"/>
        <dbReference type="Rhea" id="RHEA-COMP:19501"/>
        <dbReference type="Rhea" id="RHEA-COMP:19518"/>
        <dbReference type="Rhea" id="RHEA-COMP:19519"/>
        <dbReference type="ChEBI" id="CHEBI:15378"/>
        <dbReference type="ChEBI" id="CHEBI:57683"/>
        <dbReference type="ChEBI" id="CHEBI:58211"/>
        <dbReference type="ChEBI" id="CHEBI:132517"/>
        <dbReference type="ChEBI" id="CHEBI:132519"/>
        <dbReference type="EC" id="2.4.1.260"/>
    </reaction>
    <physiologicalReaction direction="left-to-right" evidence="11">
        <dbReference type="Rhea" id="RHEA:29536"/>
    </physiologicalReaction>
</comment>
<evidence type="ECO:0000256" key="9">
    <source>
        <dbReference type="ARBA" id="ARBA00023136"/>
    </source>
</evidence>
<evidence type="ECO:0000256" key="1">
    <source>
        <dbReference type="ARBA" id="ARBA00004477"/>
    </source>
</evidence>
<comment type="pathway">
    <text evidence="2">Protein modification; protein glycosylation.</text>
</comment>
<keyword evidence="13" id="KW-0732">Signal</keyword>
<evidence type="ECO:0000256" key="10">
    <source>
        <dbReference type="ARBA" id="ARBA00044721"/>
    </source>
</evidence>
<keyword evidence="15" id="KW-1185">Reference proteome</keyword>
<evidence type="ECO:0000256" key="3">
    <source>
        <dbReference type="ARBA" id="ARBA00007063"/>
    </source>
</evidence>
<feature type="transmembrane region" description="Helical" evidence="12">
    <location>
        <begin position="332"/>
        <end position="352"/>
    </location>
</feature>
<feature type="chain" id="PRO_5042003266" description="Mannosyltransferase" evidence="13">
    <location>
        <begin position="29"/>
        <end position="583"/>
    </location>
</feature>
<dbReference type="Pfam" id="PF03901">
    <property type="entry name" value="Glyco_transf_22"/>
    <property type="match status" value="1"/>
</dbReference>
<name>A0AAD9MCB4_9PEZI</name>
<feature type="transmembrane region" description="Helical" evidence="12">
    <location>
        <begin position="226"/>
        <end position="245"/>
    </location>
</feature>
<dbReference type="Proteomes" id="UP001217918">
    <property type="component" value="Unassembled WGS sequence"/>
</dbReference>
<evidence type="ECO:0000256" key="13">
    <source>
        <dbReference type="SAM" id="SignalP"/>
    </source>
</evidence>
<keyword evidence="6 12" id="KW-0812">Transmembrane</keyword>
<feature type="transmembrane region" description="Helical" evidence="12">
    <location>
        <begin position="155"/>
        <end position="172"/>
    </location>
</feature>
<dbReference type="GO" id="GO:0005789">
    <property type="term" value="C:endoplasmic reticulum membrane"/>
    <property type="evidence" value="ECO:0007669"/>
    <property type="project" value="UniProtKB-SubCell"/>
</dbReference>
<feature type="transmembrane region" description="Helical" evidence="12">
    <location>
        <begin position="76"/>
        <end position="94"/>
    </location>
</feature>
<comment type="caution">
    <text evidence="14">The sequence shown here is derived from an EMBL/GenBank/DDBJ whole genome shotgun (WGS) entry which is preliminary data.</text>
</comment>
<protein>
    <recommendedName>
        <fullName evidence="12">Mannosyltransferase</fullName>
        <ecNumber evidence="12">2.4.1.-</ecNumber>
    </recommendedName>
</protein>
<keyword evidence="9 12" id="KW-0472">Membrane</keyword>
<comment type="function">
    <text evidence="10">Mannosyltransferase that operates in the biosynthetic pathway of dolichol-linked oligosaccharides, the glycan precursors employed in protein asparagine (N)-glycosylation. The assembly of dolichol-linked oligosaccharides begins on the cytosolic side of the endoplasmic reticulum membrane and finishes in its lumen. The sequential addition of sugars to dolichol pyrophosphate produces dolichol-linked oligosaccharides containing fourteen sugars, including two GlcNAcs, nine mannoses and three glucoses. Once assembled, the oligosaccharide is transferred from the lipid to nascent proteins by oligosaccharyltransferases. In the lumen of the endoplasmic reticulum, adds the eighth mannose residue in an alpha-1,6 linkage onto Man(7)GlcNAc(2)-PP-dolichol to produce Man(8)GlcNAc(2)-PP-dolichol.</text>
</comment>
<comment type="subcellular location">
    <subcellularLocation>
        <location evidence="1 12">Endoplasmic reticulum membrane</location>
        <topology evidence="1 12">Multi-pass membrane protein</topology>
    </subcellularLocation>
</comment>
<evidence type="ECO:0000256" key="4">
    <source>
        <dbReference type="ARBA" id="ARBA00022676"/>
    </source>
</evidence>
<feature type="transmembrane region" description="Helical" evidence="12">
    <location>
        <begin position="364"/>
        <end position="388"/>
    </location>
</feature>
<evidence type="ECO:0000256" key="7">
    <source>
        <dbReference type="ARBA" id="ARBA00022824"/>
    </source>
</evidence>
<dbReference type="EC" id="2.4.1.-" evidence="12"/>